<evidence type="ECO:0000256" key="5">
    <source>
        <dbReference type="ARBA" id="ARBA00022723"/>
    </source>
</evidence>
<evidence type="ECO:0000256" key="9">
    <source>
        <dbReference type="ARBA" id="ARBA00023033"/>
    </source>
</evidence>
<evidence type="ECO:0000313" key="12">
    <source>
        <dbReference type="Proteomes" id="UP001630127"/>
    </source>
</evidence>
<dbReference type="InterPro" id="IPR036396">
    <property type="entry name" value="Cyt_P450_sf"/>
</dbReference>
<evidence type="ECO:0000313" key="11">
    <source>
        <dbReference type="EMBL" id="KAL3502294.1"/>
    </source>
</evidence>
<dbReference type="SUPFAM" id="SSF48264">
    <property type="entry name" value="Cytochrome P450"/>
    <property type="match status" value="1"/>
</dbReference>
<evidence type="ECO:0000256" key="3">
    <source>
        <dbReference type="ARBA" id="ARBA00022617"/>
    </source>
</evidence>
<proteinExistence type="inferred from homology"/>
<keyword evidence="7" id="KW-0560">Oxidoreductase</keyword>
<dbReference type="Proteomes" id="UP001630127">
    <property type="component" value="Unassembled WGS sequence"/>
</dbReference>
<dbReference type="GO" id="GO:0016020">
    <property type="term" value="C:membrane"/>
    <property type="evidence" value="ECO:0007669"/>
    <property type="project" value="UniProtKB-SubCell"/>
</dbReference>
<dbReference type="Gene3D" id="1.10.630.10">
    <property type="entry name" value="Cytochrome P450"/>
    <property type="match status" value="1"/>
</dbReference>
<evidence type="ECO:0000256" key="6">
    <source>
        <dbReference type="ARBA" id="ARBA00022989"/>
    </source>
</evidence>
<keyword evidence="5" id="KW-0479">Metal-binding</keyword>
<dbReference type="GO" id="GO:0046872">
    <property type="term" value="F:metal ion binding"/>
    <property type="evidence" value="ECO:0007669"/>
    <property type="project" value="UniProtKB-KW"/>
</dbReference>
<dbReference type="EMBL" id="JBJUIK010000015">
    <property type="protein sequence ID" value="KAL3502294.1"/>
    <property type="molecule type" value="Genomic_DNA"/>
</dbReference>
<protein>
    <recommendedName>
        <fullName evidence="13">Cytochrome P450</fullName>
    </recommendedName>
</protein>
<evidence type="ECO:0000256" key="10">
    <source>
        <dbReference type="ARBA" id="ARBA00023136"/>
    </source>
</evidence>
<keyword evidence="10" id="KW-0472">Membrane</keyword>
<name>A0ABD2Y8L2_9GENT</name>
<organism evidence="11 12">
    <name type="scientific">Cinchona calisaya</name>
    <dbReference type="NCBI Taxonomy" id="153742"/>
    <lineage>
        <taxon>Eukaryota</taxon>
        <taxon>Viridiplantae</taxon>
        <taxon>Streptophyta</taxon>
        <taxon>Embryophyta</taxon>
        <taxon>Tracheophyta</taxon>
        <taxon>Spermatophyta</taxon>
        <taxon>Magnoliopsida</taxon>
        <taxon>eudicotyledons</taxon>
        <taxon>Gunneridae</taxon>
        <taxon>Pentapetalae</taxon>
        <taxon>asterids</taxon>
        <taxon>lamiids</taxon>
        <taxon>Gentianales</taxon>
        <taxon>Rubiaceae</taxon>
        <taxon>Cinchonoideae</taxon>
        <taxon>Cinchoneae</taxon>
        <taxon>Cinchona</taxon>
    </lineage>
</organism>
<reference evidence="11 12" key="1">
    <citation type="submission" date="2024-11" db="EMBL/GenBank/DDBJ databases">
        <title>A near-complete genome assembly of Cinchona calisaya.</title>
        <authorList>
            <person name="Lian D.C."/>
            <person name="Zhao X.W."/>
            <person name="Wei L."/>
        </authorList>
    </citation>
    <scope>NUCLEOTIDE SEQUENCE [LARGE SCALE GENOMIC DNA]</scope>
    <source>
        <tissue evidence="11">Nenye</tissue>
    </source>
</reference>
<evidence type="ECO:0000256" key="8">
    <source>
        <dbReference type="ARBA" id="ARBA00023004"/>
    </source>
</evidence>
<evidence type="ECO:0008006" key="13">
    <source>
        <dbReference type="Google" id="ProtNLM"/>
    </source>
</evidence>
<dbReference type="InterPro" id="IPR050651">
    <property type="entry name" value="Plant_Cytochrome_P450_Monoox"/>
</dbReference>
<keyword evidence="12" id="KW-1185">Reference proteome</keyword>
<dbReference type="GO" id="GO:0004497">
    <property type="term" value="F:monooxygenase activity"/>
    <property type="evidence" value="ECO:0007669"/>
    <property type="project" value="UniProtKB-KW"/>
</dbReference>
<keyword evidence="6" id="KW-1133">Transmembrane helix</keyword>
<dbReference type="PANTHER" id="PTHR47947:SF62">
    <property type="entry name" value="CYTOCHROME P450, FAMILY 81, SUBFAMILY D, POLYPEPTIDE 5"/>
    <property type="match status" value="1"/>
</dbReference>
<evidence type="ECO:0000256" key="2">
    <source>
        <dbReference type="ARBA" id="ARBA00010617"/>
    </source>
</evidence>
<evidence type="ECO:0000256" key="4">
    <source>
        <dbReference type="ARBA" id="ARBA00022692"/>
    </source>
</evidence>
<comment type="subcellular location">
    <subcellularLocation>
        <location evidence="1">Membrane</location>
        <topology evidence="1">Single-pass membrane protein</topology>
    </subcellularLocation>
</comment>
<comment type="similarity">
    <text evidence="2">Belongs to the cytochrome P450 family.</text>
</comment>
<evidence type="ECO:0000256" key="1">
    <source>
        <dbReference type="ARBA" id="ARBA00004167"/>
    </source>
</evidence>
<sequence>MLHQKRHHFCKQATLSCQRVPKLRLQHSRRCPSRPSLETTSMTINIIMRMLAGKRYFGAETEDNDEGRRFRDIVGEMFELLHFNPVDFFPFLKWIGFQNLEKRRVLAVFA</sequence>
<gene>
    <name evidence="11" type="ORF">ACH5RR_036743</name>
</gene>
<dbReference type="PANTHER" id="PTHR47947">
    <property type="entry name" value="CYTOCHROME P450 82C3-RELATED"/>
    <property type="match status" value="1"/>
</dbReference>
<dbReference type="AlphaFoldDB" id="A0ABD2Y8L2"/>
<evidence type="ECO:0000256" key="7">
    <source>
        <dbReference type="ARBA" id="ARBA00023002"/>
    </source>
</evidence>
<comment type="caution">
    <text evidence="11">The sequence shown here is derived from an EMBL/GenBank/DDBJ whole genome shotgun (WGS) entry which is preliminary data.</text>
</comment>
<keyword evidence="8" id="KW-0408">Iron</keyword>
<accession>A0ABD2Y8L2</accession>
<keyword evidence="3" id="KW-0349">Heme</keyword>
<keyword evidence="9" id="KW-0503">Monooxygenase</keyword>
<keyword evidence="4" id="KW-0812">Transmembrane</keyword>